<dbReference type="Gene3D" id="3.90.25.10">
    <property type="entry name" value="UDP-galactose 4-epimerase, domain 1"/>
    <property type="match status" value="1"/>
</dbReference>
<dbReference type="CDD" id="cd05254">
    <property type="entry name" value="dTDP_HR_like_SDR_e"/>
    <property type="match status" value="1"/>
</dbReference>
<reference evidence="4 5" key="1">
    <citation type="submission" date="2018-07" db="EMBL/GenBank/DDBJ databases">
        <title>Lottiidibacillus patelloidae gen. nov., sp. nov., isolated from the intestinal tract of a marine limpet and the reclassification of B. taeanensis BH030017T, B. algicola KMM 3737T and B. hwajinpoensis SW-72T as genus Lottiidibacillus.</title>
        <authorList>
            <person name="Liu R."/>
            <person name="Huang Z."/>
        </authorList>
    </citation>
    <scope>NUCLEOTIDE SEQUENCE [LARGE SCALE GENOMIC DNA]</scope>
    <source>
        <strain evidence="4 5">BH030017</strain>
    </source>
</reference>
<keyword evidence="2" id="KW-0521">NADP</keyword>
<organism evidence="4 5">
    <name type="scientific">Bacillus taeanensis</name>
    <dbReference type="NCBI Taxonomy" id="273032"/>
    <lineage>
        <taxon>Bacteria</taxon>
        <taxon>Bacillati</taxon>
        <taxon>Bacillota</taxon>
        <taxon>Bacilli</taxon>
        <taxon>Bacillales</taxon>
        <taxon>Bacillaceae</taxon>
        <taxon>Bacillus</taxon>
    </lineage>
</organism>
<gene>
    <name evidence="4" type="primary">rfbD</name>
    <name evidence="4" type="ORF">DS031_14175</name>
</gene>
<dbReference type="EMBL" id="QOCW01000015">
    <property type="protein sequence ID" value="RBW68880.1"/>
    <property type="molecule type" value="Genomic_DNA"/>
</dbReference>
<accession>A0A366XRB7</accession>
<dbReference type="GO" id="GO:0019305">
    <property type="term" value="P:dTDP-rhamnose biosynthetic process"/>
    <property type="evidence" value="ECO:0007669"/>
    <property type="project" value="UniProtKB-UniPathway"/>
</dbReference>
<proteinExistence type="inferred from homology"/>
<comment type="similarity">
    <text evidence="1 2">Belongs to the dTDP-4-dehydrorhamnose reductase family.</text>
</comment>
<dbReference type="SUPFAM" id="SSF51735">
    <property type="entry name" value="NAD(P)-binding Rossmann-fold domains"/>
    <property type="match status" value="1"/>
</dbReference>
<dbReference type="Gene3D" id="3.40.50.720">
    <property type="entry name" value="NAD(P)-binding Rossmann-like Domain"/>
    <property type="match status" value="1"/>
</dbReference>
<evidence type="ECO:0000256" key="1">
    <source>
        <dbReference type="ARBA" id="ARBA00010944"/>
    </source>
</evidence>
<dbReference type="RefSeq" id="WP_113806734.1">
    <property type="nucleotide sequence ID" value="NZ_QOCW01000015.1"/>
</dbReference>
<evidence type="ECO:0000313" key="5">
    <source>
        <dbReference type="Proteomes" id="UP000253314"/>
    </source>
</evidence>
<evidence type="ECO:0000256" key="2">
    <source>
        <dbReference type="RuleBase" id="RU364082"/>
    </source>
</evidence>
<dbReference type="Pfam" id="PF04321">
    <property type="entry name" value="RmlD_sub_bind"/>
    <property type="match status" value="1"/>
</dbReference>
<dbReference type="NCBIfam" id="TIGR01214">
    <property type="entry name" value="rmlD"/>
    <property type="match status" value="1"/>
</dbReference>
<comment type="function">
    <text evidence="2">Catalyzes the reduction of dTDP-6-deoxy-L-lyxo-4-hexulose to yield dTDP-L-rhamnose.</text>
</comment>
<dbReference type="AlphaFoldDB" id="A0A366XRB7"/>
<sequence>MLKIVVTGANGQLGVDMVSRLKVEEYEVYGFGRAELDITNQDQVNQKVKEIQPDIIIHCAAYTAVDLAETEVDQAFLVNGIGTRNIAVAAEKVNAKLVYVSTDYVFNGQGETPYTEFDVTSPLGVYGKSKLAGEQFVREHHSKFFIVRTSWVFGKHGNNFVKTMLKLVQDRDTLSVVHDQVGCPTYTVDLAECISNLVKTERYGTYHVSNSGSCSWYEFAKEIFSQSNIKVDVQPVTTEEFPRPAPRPKYSIFEHSALRLNDFPPMPDWKKALGEFLQHLDDSI</sequence>
<keyword evidence="2 4" id="KW-0560">Oxidoreductase</keyword>
<evidence type="ECO:0000313" key="4">
    <source>
        <dbReference type="EMBL" id="RBW68880.1"/>
    </source>
</evidence>
<feature type="domain" description="RmlD-like substrate binding" evidence="3">
    <location>
        <begin position="3"/>
        <end position="280"/>
    </location>
</feature>
<dbReference type="InterPro" id="IPR036291">
    <property type="entry name" value="NAD(P)-bd_dom_sf"/>
</dbReference>
<dbReference type="GO" id="GO:0005829">
    <property type="term" value="C:cytosol"/>
    <property type="evidence" value="ECO:0007669"/>
    <property type="project" value="TreeGrafter"/>
</dbReference>
<dbReference type="FunFam" id="3.40.50.720:FF:000159">
    <property type="entry name" value="dTDP-4-dehydrorhamnose reductase"/>
    <property type="match status" value="1"/>
</dbReference>
<dbReference type="InterPro" id="IPR029903">
    <property type="entry name" value="RmlD-like-bd"/>
</dbReference>
<dbReference type="EC" id="1.1.1.133" evidence="2"/>
<dbReference type="Proteomes" id="UP000253314">
    <property type="component" value="Unassembled WGS sequence"/>
</dbReference>
<dbReference type="GO" id="GO:0008831">
    <property type="term" value="F:dTDP-4-dehydrorhamnose reductase activity"/>
    <property type="evidence" value="ECO:0007669"/>
    <property type="project" value="UniProtKB-EC"/>
</dbReference>
<dbReference type="PANTHER" id="PTHR10491:SF4">
    <property type="entry name" value="METHIONINE ADENOSYLTRANSFERASE 2 SUBUNIT BETA"/>
    <property type="match status" value="1"/>
</dbReference>
<name>A0A366XRB7_9BACI</name>
<dbReference type="PANTHER" id="PTHR10491">
    <property type="entry name" value="DTDP-4-DEHYDRORHAMNOSE REDUCTASE"/>
    <property type="match status" value="1"/>
</dbReference>
<comment type="pathway">
    <text evidence="2">Carbohydrate biosynthesis; dTDP-L-rhamnose biosynthesis.</text>
</comment>
<dbReference type="OrthoDB" id="9803892at2"/>
<protein>
    <recommendedName>
        <fullName evidence="2">dTDP-4-dehydrorhamnose reductase</fullName>
        <ecNumber evidence="2">1.1.1.133</ecNumber>
    </recommendedName>
</protein>
<dbReference type="UniPathway" id="UPA00124"/>
<keyword evidence="5" id="KW-1185">Reference proteome</keyword>
<dbReference type="InterPro" id="IPR005913">
    <property type="entry name" value="dTDP_dehydrorham_reduct"/>
</dbReference>
<comment type="caution">
    <text evidence="4">The sequence shown here is derived from an EMBL/GenBank/DDBJ whole genome shotgun (WGS) entry which is preliminary data.</text>
</comment>
<evidence type="ECO:0000259" key="3">
    <source>
        <dbReference type="Pfam" id="PF04321"/>
    </source>
</evidence>